<dbReference type="EMBL" id="VMHL01000003">
    <property type="protein sequence ID" value="TSJ89539.1"/>
    <property type="molecule type" value="Genomic_DNA"/>
</dbReference>
<organism evidence="1 2">
    <name type="scientific">Gilliamella apicola</name>
    <dbReference type="NCBI Taxonomy" id="1196095"/>
    <lineage>
        <taxon>Bacteria</taxon>
        <taxon>Pseudomonadati</taxon>
        <taxon>Pseudomonadota</taxon>
        <taxon>Gammaproteobacteria</taxon>
        <taxon>Orbales</taxon>
        <taxon>Orbaceae</taxon>
        <taxon>Gilliamella</taxon>
    </lineage>
</organism>
<dbReference type="RefSeq" id="WP_144189869.1">
    <property type="nucleotide sequence ID" value="NZ_VMHL01000003.1"/>
</dbReference>
<dbReference type="Proteomes" id="UP000319138">
    <property type="component" value="Unassembled WGS sequence"/>
</dbReference>
<accession>A0A556RKV1</accession>
<reference evidence="1 2" key="1">
    <citation type="submission" date="2019-07" db="EMBL/GenBank/DDBJ databases">
        <title>Gilliamella genomes.</title>
        <authorList>
            <person name="Zheng H."/>
        </authorList>
    </citation>
    <scope>NUCLEOTIDE SEQUENCE [LARGE SCALE GENOMIC DNA]</scope>
    <source>
        <strain evidence="1 2">W8131</strain>
    </source>
</reference>
<comment type="caution">
    <text evidence="1">The sequence shown here is derived from an EMBL/GenBank/DDBJ whole genome shotgun (WGS) entry which is preliminary data.</text>
</comment>
<evidence type="ECO:0000313" key="1">
    <source>
        <dbReference type="EMBL" id="TSJ89539.1"/>
    </source>
</evidence>
<protein>
    <submittedName>
        <fullName evidence="1">Uncharacterized protein</fullName>
    </submittedName>
</protein>
<gene>
    <name evidence="1" type="ORF">FPQ14_08595</name>
</gene>
<evidence type="ECO:0000313" key="2">
    <source>
        <dbReference type="Proteomes" id="UP000319138"/>
    </source>
</evidence>
<dbReference type="AlphaFoldDB" id="A0A556RKV1"/>
<sequence length="86" mass="9822">MTIPANLTSTLFIQMCLVTAIDILQGHDMKDERIKSLVYLPLCVMTGKHKLQHICFDVLMKKIRRLSPSLARILPVILFQLSVLNM</sequence>
<proteinExistence type="predicted"/>
<name>A0A556RKV1_9GAMM</name>